<evidence type="ECO:0000313" key="2">
    <source>
        <dbReference type="EMBL" id="CEM41238.1"/>
    </source>
</evidence>
<feature type="region of interest" description="Disordered" evidence="1">
    <location>
        <begin position="250"/>
        <end position="293"/>
    </location>
</feature>
<gene>
    <name evidence="2" type="ORF">Cvel_25911</name>
</gene>
<proteinExistence type="predicted"/>
<dbReference type="AlphaFoldDB" id="A0A0G4HB59"/>
<dbReference type="VEuPathDB" id="CryptoDB:Cvel_25911"/>
<feature type="compositionally biased region" description="Polar residues" evidence="1">
    <location>
        <begin position="362"/>
        <end position="371"/>
    </location>
</feature>
<feature type="region of interest" description="Disordered" evidence="1">
    <location>
        <begin position="308"/>
        <end position="383"/>
    </location>
</feature>
<dbReference type="EMBL" id="CDMZ01002195">
    <property type="protein sequence ID" value="CEM41238.1"/>
    <property type="molecule type" value="Genomic_DNA"/>
</dbReference>
<protein>
    <submittedName>
        <fullName evidence="2">Uncharacterized protein</fullName>
    </submittedName>
</protein>
<feature type="region of interest" description="Disordered" evidence="1">
    <location>
        <begin position="396"/>
        <end position="460"/>
    </location>
</feature>
<feature type="compositionally biased region" description="Basic residues" evidence="1">
    <location>
        <begin position="419"/>
        <end position="431"/>
    </location>
</feature>
<feature type="compositionally biased region" description="Low complexity" evidence="1">
    <location>
        <begin position="319"/>
        <end position="338"/>
    </location>
</feature>
<feature type="compositionally biased region" description="Basic and acidic residues" evidence="1">
    <location>
        <begin position="251"/>
        <end position="270"/>
    </location>
</feature>
<name>A0A0G4HB59_9ALVE</name>
<dbReference type="InterPro" id="IPR019188">
    <property type="entry name" value="SNAPC1"/>
</dbReference>
<dbReference type="Pfam" id="PF09808">
    <property type="entry name" value="SNAPC1"/>
    <property type="match status" value="1"/>
</dbReference>
<organism evidence="2">
    <name type="scientific">Chromera velia CCMP2878</name>
    <dbReference type="NCBI Taxonomy" id="1169474"/>
    <lineage>
        <taxon>Eukaryota</taxon>
        <taxon>Sar</taxon>
        <taxon>Alveolata</taxon>
        <taxon>Colpodellida</taxon>
        <taxon>Chromeraceae</taxon>
        <taxon>Chromera</taxon>
    </lineage>
</organism>
<sequence length="460" mass="51342">MTSKRTTDTDLKSFKDFHRSGTVFRDSYIPSLLRYRAEHYEDDLDNLFDSFIKKVQEETGKETRKTSQDSIPLFPFMRDLWCSHHYSGIHAVPPRENARDAWELLVGIVCEFFGDWKDQNETADLQKVGTVFVLYLLFRAQPTDLGPTVKRLPISLSFLKSLLEFAKTLKETGEYPDCRACLSYLVAAEAFDVSANDLGPRRFYQDRLGFALQPPDFEAVEKYEKDARDFDLWMPDTRAAEAAVSSFVQRVQDEASKEKARENKEGKGEGDGDVDMGGGGETEIRQSSSSSSSSTAAAAAVAGISQVSARRSGGKETWAAAAATSVSPPRSPSRDSGAARGGERKGEGKDKRQAEWVDSRESFTQSHSPSPAQREKRRKALGEALQLLRSLDVRLKDFNKENPPERPNQASSKWALRSVPRRGRGGKGRGGKGKEQTPAQHSIEEDRHPQMDSEEDEEMG</sequence>
<accession>A0A0G4HB59</accession>
<feature type="compositionally biased region" description="Basic and acidic residues" evidence="1">
    <location>
        <begin position="442"/>
        <end position="451"/>
    </location>
</feature>
<feature type="compositionally biased region" description="Basic and acidic residues" evidence="1">
    <location>
        <begin position="341"/>
        <end position="361"/>
    </location>
</feature>
<evidence type="ECO:0000256" key="1">
    <source>
        <dbReference type="SAM" id="MobiDB-lite"/>
    </source>
</evidence>
<reference evidence="2" key="1">
    <citation type="submission" date="2014-11" db="EMBL/GenBank/DDBJ databases">
        <authorList>
            <person name="Otto D Thomas"/>
            <person name="Naeem Raeece"/>
        </authorList>
    </citation>
    <scope>NUCLEOTIDE SEQUENCE</scope>
</reference>